<evidence type="ECO:0008006" key="3">
    <source>
        <dbReference type="Google" id="ProtNLM"/>
    </source>
</evidence>
<evidence type="ECO:0000313" key="1">
    <source>
        <dbReference type="EMBL" id="CAG9187566.1"/>
    </source>
</evidence>
<gene>
    <name evidence="1" type="ORF">LMG23994_07011</name>
</gene>
<protein>
    <recommendedName>
        <fullName evidence="3">Lipoprotein SmpA/OmlA domain-containing protein</fullName>
    </recommendedName>
</protein>
<sequence length="162" mass="18128">MRFEKSSLSVGIALLALTIGGRASPAWQSIAPGTSQAELQARVGTPRETYQLPDGSQRWFYPAPGETKWAAEIDPDGHVVSARQVLTAEQLRQAKIGGWNMQDVLSHFGKPAETSYFPLMRRTVWSYRFAEDNASYSTMHFYFDPEGLLRLAQAMPDFLLES</sequence>
<dbReference type="RefSeq" id="WP_224010977.1">
    <property type="nucleotide sequence ID" value="NZ_CAJZAF010000080.1"/>
</dbReference>
<comment type="caution">
    <text evidence="1">The sequence shown here is derived from an EMBL/GenBank/DDBJ whole genome shotgun (WGS) entry which is preliminary data.</text>
</comment>
<accession>A0ABN7ZSG8</accession>
<dbReference type="EMBL" id="CAJZAF010000080">
    <property type="protein sequence ID" value="CAG9187566.1"/>
    <property type="molecule type" value="Genomic_DNA"/>
</dbReference>
<name>A0ABN7ZSG8_9BURK</name>
<organism evidence="1 2">
    <name type="scientific">Cupriavidus pinatubonensis</name>
    <dbReference type="NCBI Taxonomy" id="248026"/>
    <lineage>
        <taxon>Bacteria</taxon>
        <taxon>Pseudomonadati</taxon>
        <taxon>Pseudomonadota</taxon>
        <taxon>Betaproteobacteria</taxon>
        <taxon>Burkholderiales</taxon>
        <taxon>Burkholderiaceae</taxon>
        <taxon>Cupriavidus</taxon>
    </lineage>
</organism>
<keyword evidence="2" id="KW-1185">Reference proteome</keyword>
<evidence type="ECO:0000313" key="2">
    <source>
        <dbReference type="Proteomes" id="UP000701702"/>
    </source>
</evidence>
<proteinExistence type="predicted"/>
<reference evidence="1 2" key="1">
    <citation type="submission" date="2021-08" db="EMBL/GenBank/DDBJ databases">
        <authorList>
            <person name="Peeters C."/>
        </authorList>
    </citation>
    <scope>NUCLEOTIDE SEQUENCE [LARGE SCALE GENOMIC DNA]</scope>
    <source>
        <strain evidence="1 2">LMG 23994</strain>
    </source>
</reference>
<dbReference type="Proteomes" id="UP000701702">
    <property type="component" value="Unassembled WGS sequence"/>
</dbReference>